<dbReference type="RefSeq" id="WP_159902365.1">
    <property type="nucleotide sequence ID" value="NZ_BAABFX010000028.1"/>
</dbReference>
<feature type="domain" description="BFD-like [2Fe-2S]-binding" evidence="9">
    <location>
        <begin position="2"/>
        <end position="48"/>
    </location>
</feature>
<proteinExistence type="inferred from homology"/>
<reference evidence="11" key="1">
    <citation type="journal article" date="2019" name="Int. J. Syst. Evol. Microbiol.">
        <title>The Global Catalogue of Microorganisms (GCM) 10K type strain sequencing project: providing services to taxonomists for standard genome sequencing and annotation.</title>
        <authorList>
            <consortium name="The Broad Institute Genomics Platform"/>
            <consortium name="The Broad Institute Genome Sequencing Center for Infectious Disease"/>
            <person name="Wu L."/>
            <person name="Ma J."/>
        </authorList>
    </citation>
    <scope>NUCLEOTIDE SEQUENCE [LARGE SCALE GENOMIC DNA]</scope>
    <source>
        <strain evidence="11">JCM 17738</strain>
    </source>
</reference>
<name>A0ABP8JXL5_9MICO</name>
<evidence type="ECO:0000256" key="1">
    <source>
        <dbReference type="ARBA" id="ARBA00022448"/>
    </source>
</evidence>
<evidence type="ECO:0000256" key="4">
    <source>
        <dbReference type="ARBA" id="ARBA00022982"/>
    </source>
</evidence>
<keyword evidence="11" id="KW-1185">Reference proteome</keyword>
<dbReference type="Pfam" id="PF04324">
    <property type="entry name" value="Fer2_BFD"/>
    <property type="match status" value="1"/>
</dbReference>
<keyword evidence="3" id="KW-0479">Metal-binding</keyword>
<evidence type="ECO:0000259" key="9">
    <source>
        <dbReference type="Pfam" id="PF04324"/>
    </source>
</evidence>
<keyword evidence="2" id="KW-0001">2Fe-2S</keyword>
<evidence type="ECO:0000313" key="10">
    <source>
        <dbReference type="EMBL" id="GAA4397265.1"/>
    </source>
</evidence>
<evidence type="ECO:0000256" key="5">
    <source>
        <dbReference type="ARBA" id="ARBA00023004"/>
    </source>
</evidence>
<dbReference type="InterPro" id="IPR052371">
    <property type="entry name" value="BFD-associated_ferredoxin"/>
</dbReference>
<accession>A0ABP8JXL5</accession>
<dbReference type="Gene3D" id="1.10.10.1100">
    <property type="entry name" value="BFD-like [2Fe-2S]-binding domain"/>
    <property type="match status" value="1"/>
</dbReference>
<keyword evidence="5" id="KW-0408">Iron</keyword>
<dbReference type="EMBL" id="BAABFX010000028">
    <property type="protein sequence ID" value="GAA4397265.1"/>
    <property type="molecule type" value="Genomic_DNA"/>
</dbReference>
<organism evidence="10 11">
    <name type="scientific">Ornithinibacter aureus</name>
    <dbReference type="NCBI Taxonomy" id="622664"/>
    <lineage>
        <taxon>Bacteria</taxon>
        <taxon>Bacillati</taxon>
        <taxon>Actinomycetota</taxon>
        <taxon>Actinomycetes</taxon>
        <taxon>Micrococcales</taxon>
        <taxon>Intrasporangiaceae</taxon>
        <taxon>Ornithinibacter</taxon>
    </lineage>
</organism>
<evidence type="ECO:0000256" key="3">
    <source>
        <dbReference type="ARBA" id="ARBA00022723"/>
    </source>
</evidence>
<protein>
    <recommendedName>
        <fullName evidence="7">Bacterioferritin-associated ferredoxin</fullName>
    </recommendedName>
</protein>
<dbReference type="PANTHER" id="PTHR37424">
    <property type="entry name" value="BACTERIOFERRITIN-ASSOCIATED FERREDOXIN"/>
    <property type="match status" value="1"/>
</dbReference>
<evidence type="ECO:0000256" key="7">
    <source>
        <dbReference type="ARBA" id="ARBA00039386"/>
    </source>
</evidence>
<evidence type="ECO:0000256" key="8">
    <source>
        <dbReference type="ARBA" id="ARBA00046332"/>
    </source>
</evidence>
<evidence type="ECO:0000256" key="2">
    <source>
        <dbReference type="ARBA" id="ARBA00022714"/>
    </source>
</evidence>
<keyword evidence="6" id="KW-0411">Iron-sulfur</keyword>
<dbReference type="InterPro" id="IPR041854">
    <property type="entry name" value="BFD-like_2Fe2S-bd_dom_sf"/>
</dbReference>
<dbReference type="InterPro" id="IPR007419">
    <property type="entry name" value="BFD-like_2Fe2S-bd_dom"/>
</dbReference>
<keyword evidence="1" id="KW-0813">Transport</keyword>
<sequence>MIVCHCHVVNDAAIAAAVDAGARTLGQVCRSTGAGSDCGSCVFSVRRLVCEHVSSQVPESVEAQHAAS</sequence>
<keyword evidence="4" id="KW-0249">Electron transport</keyword>
<dbReference type="Proteomes" id="UP001500390">
    <property type="component" value="Unassembled WGS sequence"/>
</dbReference>
<evidence type="ECO:0000256" key="6">
    <source>
        <dbReference type="ARBA" id="ARBA00023014"/>
    </source>
</evidence>
<dbReference type="PANTHER" id="PTHR37424:SF1">
    <property type="entry name" value="BACTERIOFERRITIN-ASSOCIATED FERREDOXIN"/>
    <property type="match status" value="1"/>
</dbReference>
<comment type="similarity">
    <text evidence="8">Belongs to the Bfd family.</text>
</comment>
<gene>
    <name evidence="10" type="ORF">GCM10023153_20990</name>
</gene>
<comment type="caution">
    <text evidence="10">The sequence shown here is derived from an EMBL/GenBank/DDBJ whole genome shotgun (WGS) entry which is preliminary data.</text>
</comment>
<evidence type="ECO:0000313" key="11">
    <source>
        <dbReference type="Proteomes" id="UP001500390"/>
    </source>
</evidence>